<dbReference type="PANTHER" id="PTHR42834:SF1">
    <property type="entry name" value="ENDONUCLEASE_EXONUCLEASE_PHOSPHATASE FAMILY PROTEIN (AFU_ORTHOLOGUE AFUA_3G09210)"/>
    <property type="match status" value="1"/>
</dbReference>
<dbReference type="InParanoid" id="A0A1Z5KIY4"/>
<evidence type="ECO:0000256" key="1">
    <source>
        <dbReference type="SAM" id="SignalP"/>
    </source>
</evidence>
<keyword evidence="3" id="KW-1185">Reference proteome</keyword>
<dbReference type="InterPro" id="IPR047971">
    <property type="entry name" value="ExeM-like"/>
</dbReference>
<dbReference type="InterPro" id="IPR036691">
    <property type="entry name" value="Endo/exonu/phosph_ase_sf"/>
</dbReference>
<sequence>MKLCILLIFFFAAATTAELILTGAMDGPLSGGNPKFIELFATASIADLSIYSIEVAFNGAAASGTPQYTFPADSVAQGTYIYLASSSNSGEAGFLAYFGCPHDYLTSASFSNGDDVYLLRKNGAVIDAIGEVGVDGTGQAWEYLDGWIKRNNVSTSSTPSVTFNVADWTVSGINALDACTVTNALCTSVYNFQKASCTPVEEEEPATTTLISAVQGSGASTPLNNVVVKIQGIVVGDFQDGDSDNKRNLAGFFVQEEDADGDSDPLTSEGIFVYDPTLLADVSVGDEVIVVGTASEAFGNTQIKDVTRITIVSSGNTLPTPASITLPLATSNGNNPDLEPFEGMLVTVTNKLLITEMFQLDRFNEIKLATERFYQYSQQNIPNAQGNADYLDLVYRSTITYDDGLTTQNSDIRLLDGFQNWPATPIRMGDSVTSLTGVLFYSFSLYRILSTADGTVSFVSENPRPPAPSIQGDVKIVTLNVLNFFTTLDIGSAETSNGNDPRGADSQAEFDRQLQKLLTSLLQTNGDIFALIEIENDFLSGSPGNALEFLTNALNSATAAGTYDWVDPGQQYVDGSDAISNGFIYKTSVAPIEGVAILNDAVVATLDSTLLTEDSTIFDGPDTNRAALAATFVVGPPKNCLTIANNHFKSKGGSGTGPNADQNDGAASFNNRRLLAAKALDQWLVTDPTGVACDNVAIVGDLNSYVKEDPIRYLTDTTFNPNANFRDIFDAPENQYSYVFDGMIGTLDYVLVNDALSELVVDAQKWHINEDEPDALDYNLDFGRLVTYFDGANAARNSDHSPVLMGIDFTPPRRRNGLCPPSFANNRA</sequence>
<dbReference type="AlphaFoldDB" id="A0A1Z5KIY4"/>
<keyword evidence="1" id="KW-0732">Signal</keyword>
<name>A0A1Z5KIY4_FISSO</name>
<dbReference type="SUPFAM" id="SSF56219">
    <property type="entry name" value="DNase I-like"/>
    <property type="match status" value="1"/>
</dbReference>
<dbReference type="OrthoDB" id="47488at2759"/>
<reference evidence="2 3" key="1">
    <citation type="journal article" date="2015" name="Plant Cell">
        <title>Oil accumulation by the oleaginous diatom Fistulifera solaris as revealed by the genome and transcriptome.</title>
        <authorList>
            <person name="Tanaka T."/>
            <person name="Maeda Y."/>
            <person name="Veluchamy A."/>
            <person name="Tanaka M."/>
            <person name="Abida H."/>
            <person name="Marechal E."/>
            <person name="Bowler C."/>
            <person name="Muto M."/>
            <person name="Sunaga Y."/>
            <person name="Tanaka M."/>
            <person name="Yoshino T."/>
            <person name="Taniguchi T."/>
            <person name="Fukuda Y."/>
            <person name="Nemoto M."/>
            <person name="Matsumoto M."/>
            <person name="Wong P.S."/>
            <person name="Aburatani S."/>
            <person name="Fujibuchi W."/>
        </authorList>
    </citation>
    <scope>NUCLEOTIDE SEQUENCE [LARGE SCALE GENOMIC DNA]</scope>
    <source>
        <strain evidence="2 3">JPCC DA0580</strain>
    </source>
</reference>
<evidence type="ECO:0008006" key="4">
    <source>
        <dbReference type="Google" id="ProtNLM"/>
    </source>
</evidence>
<dbReference type="EMBL" id="BDSP01000240">
    <property type="protein sequence ID" value="GAX26216.1"/>
    <property type="molecule type" value="Genomic_DNA"/>
</dbReference>
<comment type="caution">
    <text evidence="2">The sequence shown here is derived from an EMBL/GenBank/DDBJ whole genome shotgun (WGS) entry which is preliminary data.</text>
</comment>
<feature type="chain" id="PRO_5013006822" description="Endonuclease/exonuclease/phosphatase domain-containing protein" evidence="1">
    <location>
        <begin position="18"/>
        <end position="828"/>
    </location>
</feature>
<dbReference type="Gene3D" id="3.60.10.10">
    <property type="entry name" value="Endonuclease/exonuclease/phosphatase"/>
    <property type="match status" value="1"/>
</dbReference>
<evidence type="ECO:0000313" key="3">
    <source>
        <dbReference type="Proteomes" id="UP000198406"/>
    </source>
</evidence>
<organism evidence="2 3">
    <name type="scientific">Fistulifera solaris</name>
    <name type="common">Oleaginous diatom</name>
    <dbReference type="NCBI Taxonomy" id="1519565"/>
    <lineage>
        <taxon>Eukaryota</taxon>
        <taxon>Sar</taxon>
        <taxon>Stramenopiles</taxon>
        <taxon>Ochrophyta</taxon>
        <taxon>Bacillariophyta</taxon>
        <taxon>Bacillariophyceae</taxon>
        <taxon>Bacillariophycidae</taxon>
        <taxon>Naviculales</taxon>
        <taxon>Naviculaceae</taxon>
        <taxon>Fistulifera</taxon>
    </lineage>
</organism>
<gene>
    <name evidence="2" type="ORF">FisN_16Lh042</name>
</gene>
<accession>A0A1Z5KIY4</accession>
<evidence type="ECO:0000313" key="2">
    <source>
        <dbReference type="EMBL" id="GAX26216.1"/>
    </source>
</evidence>
<proteinExistence type="predicted"/>
<dbReference type="CDD" id="cd04486">
    <property type="entry name" value="YhcR_OBF_like"/>
    <property type="match status" value="1"/>
</dbReference>
<protein>
    <recommendedName>
        <fullName evidence="4">Endonuclease/exonuclease/phosphatase domain-containing protein</fullName>
    </recommendedName>
</protein>
<dbReference type="PANTHER" id="PTHR42834">
    <property type="entry name" value="ENDONUCLEASE/EXONUCLEASE/PHOSPHATASE FAMILY PROTEIN (AFU_ORTHOLOGUE AFUA_3G09210)"/>
    <property type="match status" value="1"/>
</dbReference>
<feature type="signal peptide" evidence="1">
    <location>
        <begin position="1"/>
        <end position="17"/>
    </location>
</feature>
<dbReference type="Proteomes" id="UP000198406">
    <property type="component" value="Unassembled WGS sequence"/>
</dbReference>
<dbReference type="NCBIfam" id="NF033681">
    <property type="entry name" value="ExeM_NucH_DNase"/>
    <property type="match status" value="1"/>
</dbReference>